<dbReference type="AlphaFoldDB" id="A0AAJ4R600"/>
<gene>
    <name evidence="3" type="ORF">Nmn1133_00075</name>
</gene>
<evidence type="ECO:0000313" key="3">
    <source>
        <dbReference type="EMBL" id="RNJ25261.1"/>
    </source>
</evidence>
<dbReference type="InterPro" id="IPR058420">
    <property type="entry name" value="DUF8107"/>
</dbReference>
<feature type="transmembrane region" description="Helical" evidence="1">
    <location>
        <begin position="41"/>
        <end position="58"/>
    </location>
</feature>
<dbReference type="EMBL" id="RJJC01000001">
    <property type="protein sequence ID" value="RNJ25261.1"/>
    <property type="molecule type" value="Genomic_DNA"/>
</dbReference>
<protein>
    <recommendedName>
        <fullName evidence="2">DUF8107 domain-containing protein</fullName>
    </recommendedName>
</protein>
<sequence>MASDGDIRVLLVLDVLLSAVFSYVVLWGLEFADIAQLTTQNFVTATAVITVLTYLVVLRQ</sequence>
<name>A0AAJ4R600_9EURY</name>
<evidence type="ECO:0000313" key="4">
    <source>
        <dbReference type="Proteomes" id="UP000270581"/>
    </source>
</evidence>
<evidence type="ECO:0000256" key="1">
    <source>
        <dbReference type="SAM" id="Phobius"/>
    </source>
</evidence>
<organism evidence="3 4">
    <name type="scientific">Halosegnis longus</name>
    <dbReference type="NCBI Taxonomy" id="2216012"/>
    <lineage>
        <taxon>Archaea</taxon>
        <taxon>Methanobacteriati</taxon>
        <taxon>Methanobacteriota</taxon>
        <taxon>Stenosarchaea group</taxon>
        <taxon>Halobacteria</taxon>
        <taxon>Halobacteriales</taxon>
        <taxon>Natronomonadaceae</taxon>
        <taxon>Halosegnis</taxon>
    </lineage>
</organism>
<comment type="caution">
    <text evidence="3">The sequence shown here is derived from an EMBL/GenBank/DDBJ whole genome shotgun (WGS) entry which is preliminary data.</text>
</comment>
<feature type="domain" description="DUF8107" evidence="2">
    <location>
        <begin position="2"/>
        <end position="57"/>
    </location>
</feature>
<dbReference type="Pfam" id="PF26409">
    <property type="entry name" value="DUF8107"/>
    <property type="match status" value="1"/>
</dbReference>
<dbReference type="Proteomes" id="UP000270581">
    <property type="component" value="Unassembled WGS sequence"/>
</dbReference>
<keyword evidence="1" id="KW-0812">Transmembrane</keyword>
<dbReference type="RefSeq" id="WP_075937495.1">
    <property type="nucleotide sequence ID" value="NZ_BDJH01000002.1"/>
</dbReference>
<evidence type="ECO:0000259" key="2">
    <source>
        <dbReference type="Pfam" id="PF26409"/>
    </source>
</evidence>
<reference evidence="3 4" key="1">
    <citation type="submission" date="2018-11" db="EMBL/GenBank/DDBJ databases">
        <title>Genome sequences of Natronomonas sp. CBA1133.</title>
        <authorList>
            <person name="Roh S.W."/>
            <person name="Cha I.-T."/>
        </authorList>
    </citation>
    <scope>NUCLEOTIDE SEQUENCE [LARGE SCALE GENOMIC DNA]</scope>
    <source>
        <strain evidence="3 4">CBA1133</strain>
    </source>
</reference>
<accession>A0AAJ4R600</accession>
<keyword evidence="1" id="KW-1133">Transmembrane helix</keyword>
<keyword evidence="4" id="KW-1185">Reference proteome</keyword>
<feature type="transmembrane region" description="Helical" evidence="1">
    <location>
        <begin position="7"/>
        <end position="29"/>
    </location>
</feature>
<proteinExistence type="predicted"/>
<keyword evidence="1" id="KW-0472">Membrane</keyword>